<feature type="compositionally biased region" description="Basic and acidic residues" evidence="1">
    <location>
        <begin position="7"/>
        <end position="23"/>
    </location>
</feature>
<reference evidence="2 3" key="1">
    <citation type="submission" date="2023-10" db="EMBL/GenBank/DDBJ databases">
        <title>Draft genome sequence of Xylaria bambusicola isolate GMP-LS, the root and basal stem rot pathogen of sugarcane in Indonesia.</title>
        <authorList>
            <person name="Selvaraj P."/>
            <person name="Muralishankar V."/>
            <person name="Muruganantham S."/>
            <person name="Sp S."/>
            <person name="Haryani S."/>
            <person name="Lau K.J.X."/>
            <person name="Naqvi N.I."/>
        </authorList>
    </citation>
    <scope>NUCLEOTIDE SEQUENCE [LARGE SCALE GENOMIC DNA]</scope>
    <source>
        <strain evidence="2">GMP-LS</strain>
    </source>
</reference>
<feature type="region of interest" description="Disordered" evidence="1">
    <location>
        <begin position="124"/>
        <end position="170"/>
    </location>
</feature>
<gene>
    <name evidence="2" type="ORF">RRF57_003701</name>
</gene>
<dbReference type="EMBL" id="JAWHQM010000006">
    <property type="protein sequence ID" value="KAK5627986.1"/>
    <property type="molecule type" value="Genomic_DNA"/>
</dbReference>
<feature type="region of interest" description="Disordered" evidence="1">
    <location>
        <begin position="1"/>
        <end position="26"/>
    </location>
</feature>
<sequence>MTQPVESKSEKSKELKEPREKQPKLRLYPQIPLPDDVVEQWNEILMPQINLALRHFYRKHPESVEISIESIGESPQKTTPTVLVVCTSVNKVRAILNKKLGILFDGTTTNIALKVCRGSMVRSRKSPVRSMAKSDTQGDSSRHSYVERDESEEIPAANPDYQQKPQNGASIGAWIGDKHLPPVSLGGVIIVDNKPYGMTVHHMLDDPDRPFQGSDDFEEFQDGATRASAPIFRSSALSRDLSYLTEGETSSEGSDFACEFSDTESEYSVTDITSDEEDEDEDEEFNQPGDIPGIEPGCGHGYIVTQPALDDVPDGFYPSRETENEDHIDTYSVGEVYASSGIRRRTENNLIHEIDWALFEFQDDRLPEKNLFPPVDAGDHRVLTLDHLQPVEVAPVKSLPGLDVQCVARTSGAQAGRILSALTTVKIYGRASPSHSYQVSGKIPGISKPMTPPNQAGHGVSLGIPGDSGAWIVDRLYGRLCGHILAWSERKQVAYICPMDVLLLDIAETLQTTDVRLPNGDVLFVSSDNKADNDVVEISGSEAWTEDDIPDTEDIYQSSQHSHIGKDNVNMDILARDMDKVHIQEAELRYGMK</sequence>
<evidence type="ECO:0000313" key="2">
    <source>
        <dbReference type="EMBL" id="KAK5627986.1"/>
    </source>
</evidence>
<dbReference type="Proteomes" id="UP001305414">
    <property type="component" value="Unassembled WGS sequence"/>
</dbReference>
<feature type="compositionally biased region" description="Acidic residues" evidence="1">
    <location>
        <begin position="273"/>
        <end position="285"/>
    </location>
</feature>
<accession>A0AAN7UM77</accession>
<proteinExistence type="predicted"/>
<feature type="region of interest" description="Disordered" evidence="1">
    <location>
        <begin position="246"/>
        <end position="290"/>
    </location>
</feature>
<comment type="caution">
    <text evidence="2">The sequence shown here is derived from an EMBL/GenBank/DDBJ whole genome shotgun (WGS) entry which is preliminary data.</text>
</comment>
<name>A0AAN7UM77_9PEZI</name>
<protein>
    <submittedName>
        <fullName evidence="2">Uncharacterized protein</fullName>
    </submittedName>
</protein>
<organism evidence="2 3">
    <name type="scientific">Xylaria bambusicola</name>
    <dbReference type="NCBI Taxonomy" id="326684"/>
    <lineage>
        <taxon>Eukaryota</taxon>
        <taxon>Fungi</taxon>
        <taxon>Dikarya</taxon>
        <taxon>Ascomycota</taxon>
        <taxon>Pezizomycotina</taxon>
        <taxon>Sordariomycetes</taxon>
        <taxon>Xylariomycetidae</taxon>
        <taxon>Xylariales</taxon>
        <taxon>Xylariaceae</taxon>
        <taxon>Xylaria</taxon>
    </lineage>
</organism>
<evidence type="ECO:0000313" key="3">
    <source>
        <dbReference type="Proteomes" id="UP001305414"/>
    </source>
</evidence>
<feature type="compositionally biased region" description="Polar residues" evidence="1">
    <location>
        <begin position="160"/>
        <end position="169"/>
    </location>
</feature>
<evidence type="ECO:0000256" key="1">
    <source>
        <dbReference type="SAM" id="MobiDB-lite"/>
    </source>
</evidence>
<dbReference type="AlphaFoldDB" id="A0AAN7UM77"/>
<keyword evidence="3" id="KW-1185">Reference proteome</keyword>